<dbReference type="InterPro" id="IPR023395">
    <property type="entry name" value="MCP_dom_sf"/>
</dbReference>
<evidence type="ECO:0000256" key="7">
    <source>
        <dbReference type="RuleBase" id="RU000488"/>
    </source>
</evidence>
<comment type="similarity">
    <text evidence="7">Belongs to the mitochondrial carrier (TC 2.A.29) family.</text>
</comment>
<evidence type="ECO:0000313" key="11">
    <source>
        <dbReference type="Proteomes" id="UP001479436"/>
    </source>
</evidence>
<proteinExistence type="inferred from homology"/>
<keyword evidence="2 6" id="KW-0812">Transmembrane</keyword>
<evidence type="ECO:0008006" key="12">
    <source>
        <dbReference type="Google" id="ProtNLM"/>
    </source>
</evidence>
<dbReference type="EMBL" id="JASJQH010007643">
    <property type="protein sequence ID" value="KAK9703380.1"/>
    <property type="molecule type" value="Genomic_DNA"/>
</dbReference>
<organism evidence="10 11">
    <name type="scientific">Basidiobolus ranarum</name>
    <dbReference type="NCBI Taxonomy" id="34480"/>
    <lineage>
        <taxon>Eukaryota</taxon>
        <taxon>Fungi</taxon>
        <taxon>Fungi incertae sedis</taxon>
        <taxon>Zoopagomycota</taxon>
        <taxon>Entomophthoromycotina</taxon>
        <taxon>Basidiobolomycetes</taxon>
        <taxon>Basidiobolales</taxon>
        <taxon>Basidiobolaceae</taxon>
        <taxon>Basidiobolus</taxon>
    </lineage>
</organism>
<evidence type="ECO:0000256" key="9">
    <source>
        <dbReference type="SAM" id="Phobius"/>
    </source>
</evidence>
<evidence type="ECO:0000256" key="6">
    <source>
        <dbReference type="PROSITE-ProRule" id="PRU00282"/>
    </source>
</evidence>
<dbReference type="Gene3D" id="1.50.40.10">
    <property type="entry name" value="Mitochondrial carrier domain"/>
    <property type="match status" value="1"/>
</dbReference>
<dbReference type="PROSITE" id="PS50920">
    <property type="entry name" value="SOLCAR"/>
    <property type="match status" value="1"/>
</dbReference>
<keyword evidence="11" id="KW-1185">Reference proteome</keyword>
<evidence type="ECO:0000256" key="1">
    <source>
        <dbReference type="ARBA" id="ARBA00004141"/>
    </source>
</evidence>
<accession>A0ABR2VV20</accession>
<evidence type="ECO:0000256" key="4">
    <source>
        <dbReference type="ARBA" id="ARBA00022989"/>
    </source>
</evidence>
<evidence type="ECO:0000256" key="2">
    <source>
        <dbReference type="ARBA" id="ARBA00022692"/>
    </source>
</evidence>
<keyword evidence="5 6" id="KW-0472">Membrane</keyword>
<keyword evidence="3" id="KW-0677">Repeat</keyword>
<feature type="region of interest" description="Disordered" evidence="8">
    <location>
        <begin position="83"/>
        <end position="103"/>
    </location>
</feature>
<comment type="subcellular location">
    <subcellularLocation>
        <location evidence="1">Membrane</location>
        <topology evidence="1">Multi-pass membrane protein</topology>
    </subcellularLocation>
</comment>
<feature type="transmembrane region" description="Helical" evidence="9">
    <location>
        <begin position="273"/>
        <end position="292"/>
    </location>
</feature>
<comment type="caution">
    <text evidence="10">The sequence shown here is derived from an EMBL/GenBank/DDBJ whole genome shotgun (WGS) entry which is preliminary data.</text>
</comment>
<dbReference type="PANTHER" id="PTHR24089">
    <property type="entry name" value="SOLUTE CARRIER FAMILY 25"/>
    <property type="match status" value="1"/>
</dbReference>
<sequence length="391" mass="43722">MAESNTLTPGTSLDNYGDISSELATHMHLNTTNESSLNIQHKYGSILNGLSEQGWCYLLDMLTHPISIGSTLLAVQYVPRETLETTDEEKSPHSRSHLTKNPPYNRPMYQLAPLDTDIYGTLKALVKQPTEGWFSLGKGQFVSWLHGACFQLLQAGLQGMINSYFNLYDDSVPFWQHKHPSPYIVAKVASKIISGCLQAPLDMAQTRLIVQTSYRDEAKYKGLIHCLRTMVSEEGFGALYRLPILFSTAIIESMSVIECYEILLRQPAQGKEALLKCFTVMLGYAAVFYLVVLPMHTIRNRLQCQIAPIAARESFKTVVRTCPVPYTGILDCGKRILTEESVIPHKRGNSLNWRGLWINIGLPAKAFIWGIGSCPAIYCLALMAKEAKRKA</sequence>
<feature type="repeat" description="Solcar" evidence="6">
    <location>
        <begin position="181"/>
        <end position="266"/>
    </location>
</feature>
<dbReference type="Pfam" id="PF00153">
    <property type="entry name" value="Mito_carr"/>
    <property type="match status" value="1"/>
</dbReference>
<name>A0ABR2VV20_9FUNG</name>
<evidence type="ECO:0000256" key="5">
    <source>
        <dbReference type="ARBA" id="ARBA00023136"/>
    </source>
</evidence>
<protein>
    <recommendedName>
        <fullName evidence="12">Mitochondrial carrier protein</fullName>
    </recommendedName>
</protein>
<dbReference type="Proteomes" id="UP001479436">
    <property type="component" value="Unassembled WGS sequence"/>
</dbReference>
<evidence type="ECO:0000256" key="8">
    <source>
        <dbReference type="SAM" id="MobiDB-lite"/>
    </source>
</evidence>
<keyword evidence="4 9" id="KW-1133">Transmembrane helix</keyword>
<keyword evidence="7" id="KW-0813">Transport</keyword>
<gene>
    <name evidence="10" type="ORF">K7432_010771</name>
</gene>
<evidence type="ECO:0000313" key="10">
    <source>
        <dbReference type="EMBL" id="KAK9703380.1"/>
    </source>
</evidence>
<reference evidence="10 11" key="1">
    <citation type="submission" date="2023-04" db="EMBL/GenBank/DDBJ databases">
        <title>Genome of Basidiobolus ranarum AG-B5.</title>
        <authorList>
            <person name="Stajich J.E."/>
            <person name="Carter-House D."/>
            <person name="Gryganskyi A."/>
        </authorList>
    </citation>
    <scope>NUCLEOTIDE SEQUENCE [LARGE SCALE GENOMIC DNA]</scope>
    <source>
        <strain evidence="10 11">AG-B5</strain>
    </source>
</reference>
<dbReference type="SUPFAM" id="SSF103506">
    <property type="entry name" value="Mitochondrial carrier"/>
    <property type="match status" value="1"/>
</dbReference>
<evidence type="ECO:0000256" key="3">
    <source>
        <dbReference type="ARBA" id="ARBA00022737"/>
    </source>
</evidence>
<feature type="transmembrane region" description="Helical" evidence="9">
    <location>
        <begin position="366"/>
        <end position="384"/>
    </location>
</feature>
<dbReference type="InterPro" id="IPR018108">
    <property type="entry name" value="MCP_transmembrane"/>
</dbReference>